<dbReference type="SUPFAM" id="SSF52058">
    <property type="entry name" value="L domain-like"/>
    <property type="match status" value="1"/>
</dbReference>
<feature type="region of interest" description="Disordered" evidence="4">
    <location>
        <begin position="396"/>
        <end position="450"/>
    </location>
</feature>
<dbReference type="EMBL" id="GG666471">
    <property type="protein sequence ID" value="EEN67185.1"/>
    <property type="molecule type" value="Genomic_DNA"/>
</dbReference>
<evidence type="ECO:0000256" key="1">
    <source>
        <dbReference type="ARBA" id="ARBA00022614"/>
    </source>
</evidence>
<dbReference type="PROSITE" id="PS51450">
    <property type="entry name" value="LRR"/>
    <property type="match status" value="1"/>
</dbReference>
<gene>
    <name evidence="8" type="ORF">BRAFLDRAFT_88426</name>
</gene>
<dbReference type="FunFam" id="3.80.10.10:FF:001360">
    <property type="entry name" value="Uncharacterized protein"/>
    <property type="match status" value="1"/>
</dbReference>
<feature type="compositionally biased region" description="Polar residues" evidence="4">
    <location>
        <begin position="414"/>
        <end position="426"/>
    </location>
</feature>
<dbReference type="eggNOG" id="KOG0619">
    <property type="taxonomic scope" value="Eukaryota"/>
</dbReference>
<evidence type="ECO:0000256" key="6">
    <source>
        <dbReference type="SAM" id="SignalP"/>
    </source>
</evidence>
<name>C3XWS5_BRAFL</name>
<feature type="chain" id="PRO_5002934859" description="LRRCT domain-containing protein" evidence="6">
    <location>
        <begin position="25"/>
        <end position="599"/>
    </location>
</feature>
<keyword evidence="5" id="KW-0472">Membrane</keyword>
<dbReference type="Gene3D" id="3.80.10.10">
    <property type="entry name" value="Ribonuclease Inhibitor"/>
    <property type="match status" value="2"/>
</dbReference>
<dbReference type="InterPro" id="IPR032675">
    <property type="entry name" value="LRR_dom_sf"/>
</dbReference>
<keyword evidence="2 6" id="KW-0732">Signal</keyword>
<dbReference type="InParanoid" id="C3XWS5"/>
<sequence>MGIKLRHLLMFLLIILKEPDMPEADCRCLSSLICWCKNKSLTSIPQNLPTYLNQLDMRHNLISMIQSGAFVNLPQLQVLRLSWNQITVIQAGTFVNLPLLQVLDLSNNQITMIKEGSFANLPLLRTLWLICNQMKMIHAGTFANLPQLQELRLSLNQITVIQAGTFAHLPHLKKVFMSLNRITMVHANTFVNLPQLQLLALAFNQITMIQAGTFANLPQLQDLRLFNNQITMIQACAFVNLPKLQSLDLRDNMMSAIAPFAFHSLPSSLTIELNGNPWQCDCKMAPFSQDSTEFRFFRDQITCAEPADLRGRKLTDVNHKELVCAEPTISALPVDVHVTCNKYYNGTTADSTTRPVVKKGATLTSPLATTPEKIVNCSFHKDFHVTFNNCYNGTTAGSATGPEGKKRPKHQVKPSETITSPLQTTSDRPETNDKGNTITSMNSAPQTTSKESVSIFPIPILIGSIAGIALISTVILTIWCKRRTENAAPDPSLGPHSNIPLSYLKIIQARQGQSQTITQSNLNTTAALMTSGHDHQYEDIDKQHNQTGQGQSQTITQSNLNTTAAVMTSGHDHQYEDVDKQLNQTRQGQSQANIQLLKF</sequence>
<dbReference type="PANTHER" id="PTHR24366:SF170">
    <property type="entry name" value="RE50361P"/>
    <property type="match status" value="1"/>
</dbReference>
<evidence type="ECO:0000256" key="2">
    <source>
        <dbReference type="ARBA" id="ARBA00022729"/>
    </source>
</evidence>
<evidence type="ECO:0000313" key="8">
    <source>
        <dbReference type="EMBL" id="EEN67185.1"/>
    </source>
</evidence>
<dbReference type="InterPro" id="IPR000483">
    <property type="entry name" value="Cys-rich_flank_reg_C"/>
</dbReference>
<dbReference type="SMART" id="SM00369">
    <property type="entry name" value="LRR_TYP"/>
    <property type="match status" value="9"/>
</dbReference>
<keyword evidence="3" id="KW-0677">Repeat</keyword>
<dbReference type="PANTHER" id="PTHR24366">
    <property type="entry name" value="IG(IMMUNOGLOBULIN) AND LRR(LEUCINE RICH REPEAT) DOMAINS"/>
    <property type="match status" value="1"/>
</dbReference>
<organism>
    <name type="scientific">Branchiostoma floridae</name>
    <name type="common">Florida lancelet</name>
    <name type="synonym">Amphioxus</name>
    <dbReference type="NCBI Taxonomy" id="7739"/>
    <lineage>
        <taxon>Eukaryota</taxon>
        <taxon>Metazoa</taxon>
        <taxon>Chordata</taxon>
        <taxon>Cephalochordata</taxon>
        <taxon>Leptocardii</taxon>
        <taxon>Amphioxiformes</taxon>
        <taxon>Branchiostomatidae</taxon>
        <taxon>Branchiostoma</taxon>
    </lineage>
</organism>
<keyword evidence="1" id="KW-0433">Leucine-rich repeat</keyword>
<dbReference type="FunFam" id="3.80.10.10:FF:001164">
    <property type="entry name" value="GH01279p"/>
    <property type="match status" value="1"/>
</dbReference>
<proteinExistence type="predicted"/>
<reference evidence="8" key="1">
    <citation type="journal article" date="2008" name="Nature">
        <title>The amphioxus genome and the evolution of the chordate karyotype.</title>
        <authorList>
            <consortium name="US DOE Joint Genome Institute (JGI-PGF)"/>
            <person name="Putnam N.H."/>
            <person name="Butts T."/>
            <person name="Ferrier D.E.K."/>
            <person name="Furlong R.F."/>
            <person name="Hellsten U."/>
            <person name="Kawashima T."/>
            <person name="Robinson-Rechavi M."/>
            <person name="Shoguchi E."/>
            <person name="Terry A."/>
            <person name="Yu J.-K."/>
            <person name="Benito-Gutierrez E.L."/>
            <person name="Dubchak I."/>
            <person name="Garcia-Fernandez J."/>
            <person name="Gibson-Brown J.J."/>
            <person name="Grigoriev I.V."/>
            <person name="Horton A.C."/>
            <person name="de Jong P.J."/>
            <person name="Jurka J."/>
            <person name="Kapitonov V.V."/>
            <person name="Kohara Y."/>
            <person name="Kuroki Y."/>
            <person name="Lindquist E."/>
            <person name="Lucas S."/>
            <person name="Osoegawa K."/>
            <person name="Pennacchio L.A."/>
            <person name="Salamov A.A."/>
            <person name="Satou Y."/>
            <person name="Sauka-Spengler T."/>
            <person name="Schmutz J."/>
            <person name="Shin-I T."/>
            <person name="Toyoda A."/>
            <person name="Bronner-Fraser M."/>
            <person name="Fujiyama A."/>
            <person name="Holland L.Z."/>
            <person name="Holland P.W.H."/>
            <person name="Satoh N."/>
            <person name="Rokhsar D.S."/>
        </authorList>
    </citation>
    <scope>NUCLEOTIDE SEQUENCE [LARGE SCALE GENOMIC DNA]</scope>
    <source>
        <strain evidence="8">S238N-H82</strain>
        <tissue evidence="8">Testes</tissue>
    </source>
</reference>
<evidence type="ECO:0000259" key="7">
    <source>
        <dbReference type="SMART" id="SM00082"/>
    </source>
</evidence>
<dbReference type="InterPro" id="IPR001611">
    <property type="entry name" value="Leu-rich_rpt"/>
</dbReference>
<evidence type="ECO:0000256" key="3">
    <source>
        <dbReference type="ARBA" id="ARBA00022737"/>
    </source>
</evidence>
<feature type="signal peptide" evidence="6">
    <location>
        <begin position="1"/>
        <end position="24"/>
    </location>
</feature>
<accession>C3XWS5</accession>
<evidence type="ECO:0000256" key="4">
    <source>
        <dbReference type="SAM" id="MobiDB-lite"/>
    </source>
</evidence>
<keyword evidence="5" id="KW-0812">Transmembrane</keyword>
<evidence type="ECO:0000256" key="5">
    <source>
        <dbReference type="SAM" id="Phobius"/>
    </source>
</evidence>
<feature type="domain" description="LRRCT" evidence="7">
    <location>
        <begin position="276"/>
        <end position="325"/>
    </location>
</feature>
<protein>
    <recommendedName>
        <fullName evidence="7">LRRCT domain-containing protein</fullName>
    </recommendedName>
</protein>
<dbReference type="SMART" id="SM00082">
    <property type="entry name" value="LRRCT"/>
    <property type="match status" value="1"/>
</dbReference>
<dbReference type="AlphaFoldDB" id="C3XWS5"/>
<keyword evidence="5" id="KW-1133">Transmembrane helix</keyword>
<dbReference type="Pfam" id="PF13855">
    <property type="entry name" value="LRR_8"/>
    <property type="match status" value="2"/>
</dbReference>
<dbReference type="InterPro" id="IPR003591">
    <property type="entry name" value="Leu-rich_rpt_typical-subtyp"/>
</dbReference>
<feature type="compositionally biased region" description="Polar residues" evidence="4">
    <location>
        <begin position="434"/>
        <end position="450"/>
    </location>
</feature>
<feature type="transmembrane region" description="Helical" evidence="5">
    <location>
        <begin position="455"/>
        <end position="479"/>
    </location>
</feature>